<name>A0ABT9BT22_9MICO</name>
<evidence type="ECO:0000313" key="4">
    <source>
        <dbReference type="Proteomes" id="UP001241072"/>
    </source>
</evidence>
<dbReference type="PANTHER" id="PTHR34039:SF1">
    <property type="entry name" value="UPF0102 PROTEIN YRAN"/>
    <property type="match status" value="1"/>
</dbReference>
<dbReference type="HAMAP" id="MF_00048">
    <property type="entry name" value="UPF0102"/>
    <property type="match status" value="1"/>
</dbReference>
<dbReference type="InterPro" id="IPR011335">
    <property type="entry name" value="Restrct_endonuc-II-like"/>
</dbReference>
<keyword evidence="4" id="KW-1185">Reference proteome</keyword>
<comment type="caution">
    <text evidence="3">The sequence shown here is derived from an EMBL/GenBank/DDBJ whole genome shotgun (WGS) entry which is preliminary data.</text>
</comment>
<dbReference type="RefSeq" id="WP_305002866.1">
    <property type="nucleotide sequence ID" value="NZ_JAUQUB010000001.1"/>
</dbReference>
<evidence type="ECO:0000256" key="2">
    <source>
        <dbReference type="HAMAP-Rule" id="MF_00048"/>
    </source>
</evidence>
<dbReference type="InterPro" id="IPR011856">
    <property type="entry name" value="tRNA_endonuc-like_dom_sf"/>
</dbReference>
<gene>
    <name evidence="3" type="ORF">Q5716_09675</name>
</gene>
<dbReference type="Pfam" id="PF02021">
    <property type="entry name" value="UPF0102"/>
    <property type="match status" value="1"/>
</dbReference>
<evidence type="ECO:0000313" key="3">
    <source>
        <dbReference type="EMBL" id="MDO7882492.1"/>
    </source>
</evidence>
<dbReference type="InterPro" id="IPR003509">
    <property type="entry name" value="UPF0102_YraN-like"/>
</dbReference>
<protein>
    <recommendedName>
        <fullName evidence="2">UPF0102 protein Q5716_09675</fullName>
    </recommendedName>
</protein>
<dbReference type="CDD" id="cd20736">
    <property type="entry name" value="PoNe_Nuclease"/>
    <property type="match status" value="1"/>
</dbReference>
<sequence>MATKDVLGRRGEEIAAQHLTAQGLTIIERNWRCARGEIDLVARDGDVLVIVEVKTRSGLGFGHPLEAITTGKLARLRQLAASWCEAHPGHWRSIRIDAVAVIAPREGRVTVEHLEGVF</sequence>
<dbReference type="NCBIfam" id="NF009154">
    <property type="entry name" value="PRK12497.3-3"/>
    <property type="match status" value="1"/>
</dbReference>
<organism evidence="3 4">
    <name type="scientific">Antiquaquibacter soli</name>
    <dbReference type="NCBI Taxonomy" id="3064523"/>
    <lineage>
        <taxon>Bacteria</taxon>
        <taxon>Bacillati</taxon>
        <taxon>Actinomycetota</taxon>
        <taxon>Actinomycetes</taxon>
        <taxon>Micrococcales</taxon>
        <taxon>Microbacteriaceae</taxon>
        <taxon>Antiquaquibacter</taxon>
    </lineage>
</organism>
<dbReference type="Proteomes" id="UP001241072">
    <property type="component" value="Unassembled WGS sequence"/>
</dbReference>
<reference evidence="3 4" key="1">
    <citation type="submission" date="2023-07" db="EMBL/GenBank/DDBJ databases">
        <title>Protaetiibacter sp. nov WY-16 isolated from soil.</title>
        <authorList>
            <person name="Liu B."/>
            <person name="Wan Y."/>
        </authorList>
    </citation>
    <scope>NUCLEOTIDE SEQUENCE [LARGE SCALE GENOMIC DNA]</scope>
    <source>
        <strain evidence="3 4">WY-16</strain>
    </source>
</reference>
<dbReference type="NCBIfam" id="NF009150">
    <property type="entry name" value="PRK12497.1-3"/>
    <property type="match status" value="1"/>
</dbReference>
<dbReference type="PANTHER" id="PTHR34039">
    <property type="entry name" value="UPF0102 PROTEIN YRAN"/>
    <property type="match status" value="1"/>
</dbReference>
<accession>A0ABT9BT22</accession>
<proteinExistence type="inferred from homology"/>
<evidence type="ECO:0000256" key="1">
    <source>
        <dbReference type="ARBA" id="ARBA00006738"/>
    </source>
</evidence>
<dbReference type="SUPFAM" id="SSF52980">
    <property type="entry name" value="Restriction endonuclease-like"/>
    <property type="match status" value="1"/>
</dbReference>
<comment type="similarity">
    <text evidence="1 2">Belongs to the UPF0102 family.</text>
</comment>
<dbReference type="Gene3D" id="3.40.1350.10">
    <property type="match status" value="1"/>
</dbReference>
<dbReference type="EMBL" id="JAUQUB010000001">
    <property type="protein sequence ID" value="MDO7882492.1"/>
    <property type="molecule type" value="Genomic_DNA"/>
</dbReference>